<organism evidence="7 8">
    <name type="scientific">Paraphaeosphaeria sporulosa</name>
    <dbReference type="NCBI Taxonomy" id="1460663"/>
    <lineage>
        <taxon>Eukaryota</taxon>
        <taxon>Fungi</taxon>
        <taxon>Dikarya</taxon>
        <taxon>Ascomycota</taxon>
        <taxon>Pezizomycotina</taxon>
        <taxon>Dothideomycetes</taxon>
        <taxon>Pleosporomycetidae</taxon>
        <taxon>Pleosporales</taxon>
        <taxon>Massarineae</taxon>
        <taxon>Didymosphaeriaceae</taxon>
        <taxon>Paraphaeosphaeria</taxon>
    </lineage>
</organism>
<dbReference type="PROSITE" id="PS00086">
    <property type="entry name" value="CYTOCHROME_P450"/>
    <property type="match status" value="1"/>
</dbReference>
<evidence type="ECO:0000313" key="7">
    <source>
        <dbReference type="EMBL" id="OAG07590.1"/>
    </source>
</evidence>
<gene>
    <name evidence="7" type="ORF">CC84DRAFT_1216527</name>
</gene>
<proteinExistence type="inferred from homology"/>
<keyword evidence="5" id="KW-0560">Oxidoreductase</keyword>
<dbReference type="GO" id="GO:0020037">
    <property type="term" value="F:heme binding"/>
    <property type="evidence" value="ECO:0007669"/>
    <property type="project" value="InterPro"/>
</dbReference>
<dbReference type="Gene3D" id="1.10.630.10">
    <property type="entry name" value="Cytochrome P450"/>
    <property type="match status" value="1"/>
</dbReference>
<dbReference type="Pfam" id="PF00067">
    <property type="entry name" value="p450"/>
    <property type="match status" value="1"/>
</dbReference>
<dbReference type="CDD" id="cd11060">
    <property type="entry name" value="CYP57A1-like"/>
    <property type="match status" value="1"/>
</dbReference>
<keyword evidence="3 4" id="KW-0408">Iron</keyword>
<dbReference type="InterPro" id="IPR050121">
    <property type="entry name" value="Cytochrome_P450_monoxygenase"/>
</dbReference>
<feature type="transmembrane region" description="Helical" evidence="6">
    <location>
        <begin position="16"/>
        <end position="35"/>
    </location>
</feature>
<dbReference type="OrthoDB" id="3934656at2759"/>
<dbReference type="GeneID" id="28766300"/>
<dbReference type="PANTHER" id="PTHR24305">
    <property type="entry name" value="CYTOCHROME P450"/>
    <property type="match status" value="1"/>
</dbReference>
<dbReference type="GO" id="GO:0005506">
    <property type="term" value="F:iron ion binding"/>
    <property type="evidence" value="ECO:0007669"/>
    <property type="project" value="InterPro"/>
</dbReference>
<dbReference type="InterPro" id="IPR017972">
    <property type="entry name" value="Cyt_P450_CS"/>
</dbReference>
<keyword evidence="5" id="KW-0503">Monooxygenase</keyword>
<evidence type="ECO:0000256" key="4">
    <source>
        <dbReference type="PIRSR" id="PIRSR602401-1"/>
    </source>
</evidence>
<keyword evidence="6" id="KW-1133">Transmembrane helix</keyword>
<accession>A0A177CL60</accession>
<protein>
    <submittedName>
        <fullName evidence="7">Cytochrome P450</fullName>
    </submittedName>
</protein>
<evidence type="ECO:0000256" key="1">
    <source>
        <dbReference type="ARBA" id="ARBA00001971"/>
    </source>
</evidence>
<dbReference type="InterPro" id="IPR036396">
    <property type="entry name" value="Cyt_P450_sf"/>
</dbReference>
<dbReference type="EMBL" id="KV441551">
    <property type="protein sequence ID" value="OAG07590.1"/>
    <property type="molecule type" value="Genomic_DNA"/>
</dbReference>
<dbReference type="STRING" id="1460663.A0A177CL60"/>
<reference evidence="7 8" key="1">
    <citation type="submission" date="2016-05" db="EMBL/GenBank/DDBJ databases">
        <title>Comparative analysis of secretome profiles of manganese(II)-oxidizing ascomycete fungi.</title>
        <authorList>
            <consortium name="DOE Joint Genome Institute"/>
            <person name="Zeiner C.A."/>
            <person name="Purvine S.O."/>
            <person name="Zink E.M."/>
            <person name="Wu S."/>
            <person name="Pasa-Tolic L."/>
            <person name="Chaput D.L."/>
            <person name="Haridas S."/>
            <person name="Grigoriev I.V."/>
            <person name="Santelli C.M."/>
            <person name="Hansel C.M."/>
        </authorList>
    </citation>
    <scope>NUCLEOTIDE SEQUENCE [LARGE SCALE GENOMIC DNA]</scope>
    <source>
        <strain evidence="7 8">AP3s5-JAC2a</strain>
    </source>
</reference>
<dbReference type="RefSeq" id="XP_018037955.1">
    <property type="nucleotide sequence ID" value="XM_018182814.1"/>
</dbReference>
<dbReference type="PRINTS" id="PR00463">
    <property type="entry name" value="EP450I"/>
</dbReference>
<evidence type="ECO:0000313" key="8">
    <source>
        <dbReference type="Proteomes" id="UP000077069"/>
    </source>
</evidence>
<evidence type="ECO:0000256" key="2">
    <source>
        <dbReference type="ARBA" id="ARBA00022723"/>
    </source>
</evidence>
<keyword evidence="4 5" id="KW-0349">Heme</keyword>
<dbReference type="InParanoid" id="A0A177CL60"/>
<dbReference type="AlphaFoldDB" id="A0A177CL60"/>
<feature type="binding site" description="axial binding residue" evidence="4">
    <location>
        <position position="461"/>
    </location>
    <ligand>
        <name>heme</name>
        <dbReference type="ChEBI" id="CHEBI:30413"/>
    </ligand>
    <ligandPart>
        <name>Fe</name>
        <dbReference type="ChEBI" id="CHEBI:18248"/>
    </ligandPart>
</feature>
<keyword evidence="6" id="KW-0472">Membrane</keyword>
<comment type="similarity">
    <text evidence="5">Belongs to the cytochrome P450 family.</text>
</comment>
<dbReference type="GO" id="GO:0016705">
    <property type="term" value="F:oxidoreductase activity, acting on paired donors, with incorporation or reduction of molecular oxygen"/>
    <property type="evidence" value="ECO:0007669"/>
    <property type="project" value="InterPro"/>
</dbReference>
<dbReference type="InterPro" id="IPR001128">
    <property type="entry name" value="Cyt_P450"/>
</dbReference>
<name>A0A177CL60_9PLEO</name>
<sequence length="515" mass="58824">MAFLQDLLLGAGIRTWISTYLPVAFVVYWAAWIVYARTIHPLAKIPGPFWPSVSRTWIMYRMYTGNIQKYQRYYHEKYGPIIRIAPNEVAVADPTAVSKIYPLQKPNQKTDWYTAWRPSTLDSRTDLFTELDEKTHTQYRRIVGSAYGLTSVLKNEQSIDDVLTLFLKRVGEFADRKEAFDFGKWLEMFAFENVGTCIFGKQFGFLEHRHDHGGYINAVHTATPFLGIITVTPTYMRPLVGLAAPLIPKLLKAIMAFDGIRVTALKELDDAVKRTEEDNSKRNDFMSQFLSIVRDRGEKVNFTIKEVSSEAWVAVTAGADSTSILLRTVFYKLMQNPRVLEKLRAEIDAAFESGALSHPVQYGALDKLEYMSAVIKECTRIFPSFQVTMPRHAPAEGFDLCGYHIPAGYRAGMNPAVVLFNKEIFGEDAREFRPERWMESEARNHAMDKAMINFGAGTRTCIGRNLALAQAYKVSATIIREFTFEMAHDRPWQTYNAGFRGQYDVICNLRRRQLA</sequence>
<dbReference type="SUPFAM" id="SSF48264">
    <property type="entry name" value="Cytochrome P450"/>
    <property type="match status" value="1"/>
</dbReference>
<keyword evidence="6" id="KW-0812">Transmembrane</keyword>
<dbReference type="Proteomes" id="UP000077069">
    <property type="component" value="Unassembled WGS sequence"/>
</dbReference>
<dbReference type="GO" id="GO:0004497">
    <property type="term" value="F:monooxygenase activity"/>
    <property type="evidence" value="ECO:0007669"/>
    <property type="project" value="UniProtKB-KW"/>
</dbReference>
<evidence type="ECO:0000256" key="3">
    <source>
        <dbReference type="ARBA" id="ARBA00023004"/>
    </source>
</evidence>
<comment type="cofactor">
    <cofactor evidence="1 4">
        <name>heme</name>
        <dbReference type="ChEBI" id="CHEBI:30413"/>
    </cofactor>
</comment>
<dbReference type="InterPro" id="IPR002401">
    <property type="entry name" value="Cyt_P450_E_grp-I"/>
</dbReference>
<evidence type="ECO:0000256" key="5">
    <source>
        <dbReference type="RuleBase" id="RU000461"/>
    </source>
</evidence>
<keyword evidence="2 4" id="KW-0479">Metal-binding</keyword>
<keyword evidence="8" id="KW-1185">Reference proteome</keyword>
<evidence type="ECO:0000256" key="6">
    <source>
        <dbReference type="SAM" id="Phobius"/>
    </source>
</evidence>
<dbReference type="PANTHER" id="PTHR24305:SF229">
    <property type="entry name" value="P450, PUTATIVE (EUROFUNG)-RELATED"/>
    <property type="match status" value="1"/>
</dbReference>
<dbReference type="PRINTS" id="PR00385">
    <property type="entry name" value="P450"/>
</dbReference>